<evidence type="ECO:0000259" key="1">
    <source>
        <dbReference type="Pfam" id="PF01370"/>
    </source>
</evidence>
<dbReference type="PANTHER" id="PTHR43245:SF23">
    <property type="entry name" value="NAD(P)-BINDING DOMAIN-CONTAINING PROTEIN"/>
    <property type="match status" value="1"/>
</dbReference>
<accession>A0A533Q8B7</accession>
<dbReference type="InterPro" id="IPR036291">
    <property type="entry name" value="NAD(P)-bd_dom_sf"/>
</dbReference>
<dbReference type="AlphaFoldDB" id="A0A533Q8B7"/>
<dbReference type="Proteomes" id="UP000319783">
    <property type="component" value="Unassembled WGS sequence"/>
</dbReference>
<dbReference type="InterPro" id="IPR001509">
    <property type="entry name" value="Epimerase_deHydtase"/>
</dbReference>
<gene>
    <name evidence="2" type="ORF">JETT_2823</name>
</gene>
<evidence type="ECO:0000313" key="2">
    <source>
        <dbReference type="EMBL" id="TLD40903.1"/>
    </source>
</evidence>
<organism evidence="2 3">
    <name type="scientific">Candidatus Jettenia ecosi</name>
    <dbReference type="NCBI Taxonomy" id="2494326"/>
    <lineage>
        <taxon>Bacteria</taxon>
        <taxon>Pseudomonadati</taxon>
        <taxon>Planctomycetota</taxon>
        <taxon>Candidatus Brocadiia</taxon>
        <taxon>Candidatus Brocadiales</taxon>
        <taxon>Candidatus Brocadiaceae</taxon>
        <taxon>Candidatus Jettenia</taxon>
    </lineage>
</organism>
<dbReference type="EMBL" id="SULG01000072">
    <property type="protein sequence ID" value="TLD40903.1"/>
    <property type="molecule type" value="Genomic_DNA"/>
</dbReference>
<reference evidence="2 3" key="1">
    <citation type="submission" date="2019-04" db="EMBL/GenBank/DDBJ databases">
        <title>Genome of a novel bacterium Candidatus Jettenia ecosi reconstructed from metagenome of an anammox bioreactor.</title>
        <authorList>
            <person name="Mardanov A.V."/>
            <person name="Beletsky A.V."/>
            <person name="Ravin N.V."/>
            <person name="Botchkova E.A."/>
            <person name="Litti Y.V."/>
            <person name="Nozhevnikova A.N."/>
        </authorList>
    </citation>
    <scope>NUCLEOTIDE SEQUENCE [LARGE SCALE GENOMIC DNA]</scope>
    <source>
        <strain evidence="2">J2</strain>
    </source>
</reference>
<comment type="caution">
    <text evidence="2">The sequence shown here is derived from an EMBL/GenBank/DDBJ whole genome shotgun (WGS) entry which is preliminary data.</text>
</comment>
<name>A0A533Q8B7_9BACT</name>
<protein>
    <submittedName>
        <fullName evidence="2">UDP-glucose 4-epimerase</fullName>
    </submittedName>
</protein>
<proteinExistence type="predicted"/>
<evidence type="ECO:0000313" key="3">
    <source>
        <dbReference type="Proteomes" id="UP000319783"/>
    </source>
</evidence>
<dbReference type="CDD" id="cd08946">
    <property type="entry name" value="SDR_e"/>
    <property type="match status" value="1"/>
</dbReference>
<dbReference type="Gene3D" id="3.40.50.720">
    <property type="entry name" value="NAD(P)-binding Rossmann-like Domain"/>
    <property type="match status" value="1"/>
</dbReference>
<dbReference type="InterPro" id="IPR050177">
    <property type="entry name" value="Lipid_A_modif_metabolic_enz"/>
</dbReference>
<dbReference type="SUPFAM" id="SSF51735">
    <property type="entry name" value="NAD(P)-binding Rossmann-fold domains"/>
    <property type="match status" value="1"/>
</dbReference>
<dbReference type="Pfam" id="PF01370">
    <property type="entry name" value="Epimerase"/>
    <property type="match status" value="1"/>
</dbReference>
<dbReference type="PANTHER" id="PTHR43245">
    <property type="entry name" value="BIFUNCTIONAL POLYMYXIN RESISTANCE PROTEIN ARNA"/>
    <property type="match status" value="1"/>
</dbReference>
<sequence>MRILVTGHKGYIGVIMAPMLQAEGHEVVGLDSDLYEECTFGDGIHEIPEIKKDIRDVELSDLEGFDAVFHLAGLSNDPLGDLNPTLTYEINHLASVHIAKLAKEAGIPRFLFSSSCSTYGVAGEKMVKEEAAFNPVTPYGFSKVLVEQEVAKLADTNFSPTFLRNATAYGLSPRLRFDLVLNNLVAWAFTTGRVHIKSDGTPWRPIVHIEDISRAFIAILNAPRDVVHNQAFNVGVTEENYQIRDLAKIVEGTVPGCHIDFAEDAGPDKRCYRVDFSKLMQTLPAFKPKWNARLGAEQLYTAYKKIGLTLEDFEGPRYKRIAHIKKMLGNGRLDETLRWRNAKRAEMNTETKTEMEINYAL</sequence>
<feature type="domain" description="NAD-dependent epimerase/dehydratase" evidence="1">
    <location>
        <begin position="3"/>
        <end position="235"/>
    </location>
</feature>